<keyword evidence="1" id="KW-1133">Transmembrane helix</keyword>
<evidence type="ECO:0000256" key="1">
    <source>
        <dbReference type="SAM" id="Phobius"/>
    </source>
</evidence>
<gene>
    <name evidence="2" type="ORF">UFOPK1747_00035</name>
</gene>
<feature type="transmembrane region" description="Helical" evidence="1">
    <location>
        <begin position="200"/>
        <end position="220"/>
    </location>
</feature>
<name>A0A6J6E738_9ZZZZ</name>
<keyword evidence="1" id="KW-0812">Transmembrane</keyword>
<protein>
    <submittedName>
        <fullName evidence="2">Unannotated protein</fullName>
    </submittedName>
</protein>
<dbReference type="InterPro" id="IPR047703">
    <property type="entry name" value="SCO2322-like"/>
</dbReference>
<keyword evidence="1" id="KW-0472">Membrane</keyword>
<organism evidence="2">
    <name type="scientific">freshwater metagenome</name>
    <dbReference type="NCBI Taxonomy" id="449393"/>
    <lineage>
        <taxon>unclassified sequences</taxon>
        <taxon>metagenomes</taxon>
        <taxon>ecological metagenomes</taxon>
    </lineage>
</organism>
<dbReference type="NCBIfam" id="NF040672">
    <property type="entry name" value="SCO2322_fam"/>
    <property type="match status" value="1"/>
</dbReference>
<evidence type="ECO:0000313" key="2">
    <source>
        <dbReference type="EMBL" id="CAB4572222.1"/>
    </source>
</evidence>
<reference evidence="2" key="1">
    <citation type="submission" date="2020-05" db="EMBL/GenBank/DDBJ databases">
        <authorList>
            <person name="Chiriac C."/>
            <person name="Salcher M."/>
            <person name="Ghai R."/>
            <person name="Kavagutti S V."/>
        </authorList>
    </citation>
    <scope>NUCLEOTIDE SEQUENCE</scope>
</reference>
<dbReference type="EMBL" id="CAEZTV010000002">
    <property type="protein sequence ID" value="CAB4572222.1"/>
    <property type="molecule type" value="Genomic_DNA"/>
</dbReference>
<dbReference type="AlphaFoldDB" id="A0A6J6E738"/>
<proteinExistence type="predicted"/>
<accession>A0A6J6E738</accession>
<sequence>MNRLSTKRNQRLRISLVVIITALSPLTLINSASADKGYRYWGYFQAAPGSNNWVAAMTGPTVELKDGAVEGHSFSISNADVPAVAPSTSADFASLCANTPAAAGKIRVGLVINFGDTTFAPAGEVPPKTISSCALVKSGATGVDVLNTAVTVRNDSSGLLCGIEGYPASECAPEVDMPTAKAVAINENEINPASADEFSFAPTLAVALAALFGILLTVAIKKRKQL</sequence>